<dbReference type="EMBL" id="JARTCD010000090">
    <property type="protein sequence ID" value="KAJ8652913.1"/>
    <property type="molecule type" value="Genomic_DNA"/>
</dbReference>
<gene>
    <name evidence="2" type="ORF">O0I10_011447</name>
</gene>
<organism evidence="2 3">
    <name type="scientific">Lichtheimia ornata</name>
    <dbReference type="NCBI Taxonomy" id="688661"/>
    <lineage>
        <taxon>Eukaryota</taxon>
        <taxon>Fungi</taxon>
        <taxon>Fungi incertae sedis</taxon>
        <taxon>Mucoromycota</taxon>
        <taxon>Mucoromycotina</taxon>
        <taxon>Mucoromycetes</taxon>
        <taxon>Mucorales</taxon>
        <taxon>Lichtheimiaceae</taxon>
        <taxon>Lichtheimia</taxon>
    </lineage>
</organism>
<evidence type="ECO:0000256" key="1">
    <source>
        <dbReference type="SAM" id="Phobius"/>
    </source>
</evidence>
<evidence type="ECO:0000313" key="2">
    <source>
        <dbReference type="EMBL" id="KAJ8652913.1"/>
    </source>
</evidence>
<keyword evidence="1" id="KW-0812">Transmembrane</keyword>
<dbReference type="AlphaFoldDB" id="A0AAD7XU27"/>
<comment type="caution">
    <text evidence="2">The sequence shown here is derived from an EMBL/GenBank/DDBJ whole genome shotgun (WGS) entry which is preliminary data.</text>
</comment>
<accession>A0AAD7XU27</accession>
<proteinExistence type="predicted"/>
<name>A0AAD7XU27_9FUNG</name>
<feature type="transmembrane region" description="Helical" evidence="1">
    <location>
        <begin position="20"/>
        <end position="47"/>
    </location>
</feature>
<evidence type="ECO:0000313" key="3">
    <source>
        <dbReference type="Proteomes" id="UP001234581"/>
    </source>
</evidence>
<dbReference type="Proteomes" id="UP001234581">
    <property type="component" value="Unassembled WGS sequence"/>
</dbReference>
<keyword evidence="1" id="KW-0472">Membrane</keyword>
<dbReference type="RefSeq" id="XP_058337827.1">
    <property type="nucleotide sequence ID" value="XM_058491414.1"/>
</dbReference>
<protein>
    <submittedName>
        <fullName evidence="2">Uncharacterized protein</fullName>
    </submittedName>
</protein>
<reference evidence="2 3" key="1">
    <citation type="submission" date="2023-03" db="EMBL/GenBank/DDBJ databases">
        <title>Genome sequence of Lichtheimia ornata CBS 291.66.</title>
        <authorList>
            <person name="Mohabir J.T."/>
            <person name="Shea T.P."/>
            <person name="Kurbessoian T."/>
            <person name="Berby B."/>
            <person name="Fontaine J."/>
            <person name="Livny J."/>
            <person name="Gnirke A."/>
            <person name="Stajich J.E."/>
            <person name="Cuomo C.A."/>
        </authorList>
    </citation>
    <scope>NUCLEOTIDE SEQUENCE [LARGE SCALE GENOMIC DNA]</scope>
    <source>
        <strain evidence="2">CBS 291.66</strain>
    </source>
</reference>
<keyword evidence="3" id="KW-1185">Reference proteome</keyword>
<dbReference type="GeneID" id="83218848"/>
<keyword evidence="1" id="KW-1133">Transmembrane helix</keyword>
<sequence>MHSNGNHLKDGEQQVNNDLVFVSSFIVVALVLVADMDLIPPIVFIIVAQQSHPHPFSCFLLNHHIPVERSKHAFGFGLHFTQWIYDWERTRYLEMIEAASTNTIRSLDIRDMVIIDLILQALPPSLGDVVRDHHLNKDVFF</sequence>